<name>A0A9D8KI74_9DELT</name>
<evidence type="ECO:0000313" key="2">
    <source>
        <dbReference type="EMBL" id="MBN1574733.1"/>
    </source>
</evidence>
<gene>
    <name evidence="2" type="ORF">JW984_16170</name>
</gene>
<evidence type="ECO:0000256" key="1">
    <source>
        <dbReference type="SAM" id="MobiDB-lite"/>
    </source>
</evidence>
<accession>A0A9D8KI74</accession>
<sequence length="173" mass="19346">MTDRNKKGQFSGPNETSFKEGNKTPSQFKEGNKQSLKHGGNAYLQTGEVPDLPWKTEIEGELDSLRAGLVADLGGQAMMTEGQSLLIDQVIQLSGYTRLIDFWIRENGGPFVKAEGGDLKVKSALSAFYLACHNSIRLTLTLLKLHEPRSFERATPFEQYLNENEVKHETEKD</sequence>
<reference evidence="2" key="2">
    <citation type="submission" date="2021-01" db="EMBL/GenBank/DDBJ databases">
        <authorList>
            <person name="Hahn C.R."/>
            <person name="Youssef N.H."/>
            <person name="Elshahed M."/>
        </authorList>
    </citation>
    <scope>NUCLEOTIDE SEQUENCE</scope>
    <source>
        <strain evidence="2">Zod_Metabat.24</strain>
    </source>
</reference>
<dbReference type="AlphaFoldDB" id="A0A9D8KI74"/>
<comment type="caution">
    <text evidence="2">The sequence shown here is derived from an EMBL/GenBank/DDBJ whole genome shotgun (WGS) entry which is preliminary data.</text>
</comment>
<feature type="region of interest" description="Disordered" evidence="1">
    <location>
        <begin position="1"/>
        <end position="42"/>
    </location>
</feature>
<reference evidence="2" key="1">
    <citation type="journal article" date="2021" name="Environ. Microbiol.">
        <title>Genomic characterization of three novel Desulfobacterota classes expand the metabolic and phylogenetic diversity of the phylum.</title>
        <authorList>
            <person name="Murphy C.L."/>
            <person name="Biggerstaff J."/>
            <person name="Eichhorn A."/>
            <person name="Ewing E."/>
            <person name="Shahan R."/>
            <person name="Soriano D."/>
            <person name="Stewart S."/>
            <person name="VanMol K."/>
            <person name="Walker R."/>
            <person name="Walters P."/>
            <person name="Elshahed M.S."/>
            <person name="Youssef N.H."/>
        </authorList>
    </citation>
    <scope>NUCLEOTIDE SEQUENCE</scope>
    <source>
        <strain evidence="2">Zod_Metabat.24</strain>
    </source>
</reference>
<protein>
    <submittedName>
        <fullName evidence="2">Uncharacterized protein</fullName>
    </submittedName>
</protein>
<organism evidence="2 3">
    <name type="scientific">Candidatus Zymogenus saltonus</name>
    <dbReference type="NCBI Taxonomy" id="2844893"/>
    <lineage>
        <taxon>Bacteria</taxon>
        <taxon>Deltaproteobacteria</taxon>
        <taxon>Candidatus Zymogenia</taxon>
        <taxon>Candidatus Zymogeniales</taxon>
        <taxon>Candidatus Zymogenaceae</taxon>
        <taxon>Candidatus Zymogenus</taxon>
    </lineage>
</organism>
<dbReference type="Proteomes" id="UP000809273">
    <property type="component" value="Unassembled WGS sequence"/>
</dbReference>
<proteinExistence type="predicted"/>
<evidence type="ECO:0000313" key="3">
    <source>
        <dbReference type="Proteomes" id="UP000809273"/>
    </source>
</evidence>
<dbReference type="EMBL" id="JAFGIX010000086">
    <property type="protein sequence ID" value="MBN1574733.1"/>
    <property type="molecule type" value="Genomic_DNA"/>
</dbReference>